<proteinExistence type="predicted"/>
<evidence type="ECO:0000313" key="2">
    <source>
        <dbReference type="Proteomes" id="UP000190959"/>
    </source>
</evidence>
<evidence type="ECO:0000313" key="1">
    <source>
        <dbReference type="EMBL" id="OOP75070.1"/>
    </source>
</evidence>
<dbReference type="AlphaFoldDB" id="A0A1S9NC60"/>
<sequence length="69" mass="7604">MWKCCIEYLTVDISLAEVVSFIACHELASGSCRNDATSSIGNSQLNTLATWNKCMTFLSVFTYITLSSL</sequence>
<organism evidence="1 2">
    <name type="scientific">Clostridium beijerinckii</name>
    <name type="common">Clostridium MP</name>
    <dbReference type="NCBI Taxonomy" id="1520"/>
    <lineage>
        <taxon>Bacteria</taxon>
        <taxon>Bacillati</taxon>
        <taxon>Bacillota</taxon>
        <taxon>Clostridia</taxon>
        <taxon>Eubacteriales</taxon>
        <taxon>Clostridiaceae</taxon>
        <taxon>Clostridium</taxon>
    </lineage>
</organism>
<dbReference type="Proteomes" id="UP000190959">
    <property type="component" value="Unassembled WGS sequence"/>
</dbReference>
<protein>
    <submittedName>
        <fullName evidence="1">Uncharacterized protein</fullName>
    </submittedName>
</protein>
<reference evidence="1 2" key="1">
    <citation type="submission" date="2017-02" db="EMBL/GenBank/DDBJ databases">
        <title>Genome sequence of Clostridium beijerinckii Br21.</title>
        <authorList>
            <person name="Fonseca B.C."/>
            <person name="Guazzaroni M.E."/>
            <person name="Riano-Pachon D.M."/>
            <person name="Reginatto V."/>
        </authorList>
    </citation>
    <scope>NUCLEOTIDE SEQUENCE [LARGE SCALE GENOMIC DNA]</scope>
    <source>
        <strain evidence="1 2">Br21</strain>
    </source>
</reference>
<comment type="caution">
    <text evidence="1">The sequence shown here is derived from an EMBL/GenBank/DDBJ whole genome shotgun (WGS) entry which is preliminary data.</text>
</comment>
<dbReference type="RefSeq" id="WP_078114474.1">
    <property type="nucleotide sequence ID" value="NZ_JAEVFY010000004.1"/>
</dbReference>
<gene>
    <name evidence="1" type="ORF">CBEIBR21_02575</name>
</gene>
<dbReference type="EMBL" id="MWMH01000001">
    <property type="protein sequence ID" value="OOP75070.1"/>
    <property type="molecule type" value="Genomic_DNA"/>
</dbReference>
<accession>A0A1S9NC60</accession>
<name>A0A1S9NC60_CLOBE</name>